<comment type="caution">
    <text evidence="7">The sequence shown here is derived from an EMBL/GenBank/DDBJ whole genome shotgun (WGS) entry which is preliminary data.</text>
</comment>
<organism evidence="7 8">
    <name type="scientific">Malus domestica</name>
    <name type="common">Apple</name>
    <name type="synonym">Pyrus malus</name>
    <dbReference type="NCBI Taxonomy" id="3750"/>
    <lineage>
        <taxon>Eukaryota</taxon>
        <taxon>Viridiplantae</taxon>
        <taxon>Streptophyta</taxon>
        <taxon>Embryophyta</taxon>
        <taxon>Tracheophyta</taxon>
        <taxon>Spermatophyta</taxon>
        <taxon>Magnoliopsida</taxon>
        <taxon>eudicotyledons</taxon>
        <taxon>Gunneridae</taxon>
        <taxon>Pentapetalae</taxon>
        <taxon>rosids</taxon>
        <taxon>fabids</taxon>
        <taxon>Rosales</taxon>
        <taxon>Rosaceae</taxon>
        <taxon>Amygdaloideae</taxon>
        <taxon>Maleae</taxon>
        <taxon>Malus</taxon>
    </lineage>
</organism>
<dbReference type="EMBL" id="RDQH01000331">
    <property type="protein sequence ID" value="RXH97894.1"/>
    <property type="molecule type" value="Genomic_DNA"/>
</dbReference>
<keyword evidence="2" id="KW-0406">Ion transport</keyword>
<keyword evidence="6" id="KW-0812">Transmembrane</keyword>
<name>A0A498JVU9_MALDO</name>
<dbReference type="PANTHER" id="PTHR43427">
    <property type="entry name" value="CHLORIDE CHANNEL PROTEIN CLC-E"/>
    <property type="match status" value="1"/>
</dbReference>
<dbReference type="GO" id="GO:0009535">
    <property type="term" value="C:chloroplast thylakoid membrane"/>
    <property type="evidence" value="ECO:0007669"/>
    <property type="project" value="TreeGrafter"/>
</dbReference>
<keyword evidence="6" id="KW-1133">Transmembrane helix</keyword>
<evidence type="ECO:0000256" key="3">
    <source>
        <dbReference type="ARBA" id="ARBA00023214"/>
    </source>
</evidence>
<evidence type="ECO:0000256" key="4">
    <source>
        <dbReference type="ARBA" id="ARBA00023303"/>
    </source>
</evidence>
<feature type="region of interest" description="Disordered" evidence="5">
    <location>
        <begin position="46"/>
        <end position="96"/>
    </location>
</feature>
<keyword evidence="8" id="KW-1185">Reference proteome</keyword>
<reference evidence="7 8" key="1">
    <citation type="submission" date="2018-10" db="EMBL/GenBank/DDBJ databases">
        <title>A high-quality apple genome assembly.</title>
        <authorList>
            <person name="Hu J."/>
        </authorList>
    </citation>
    <scope>NUCLEOTIDE SEQUENCE [LARGE SCALE GENOMIC DNA]</scope>
    <source>
        <strain evidence="8">cv. HFTH1</strain>
        <tissue evidence="7">Young leaf</tissue>
    </source>
</reference>
<keyword evidence="1" id="KW-0813">Transport</keyword>
<dbReference type="PANTHER" id="PTHR43427:SF6">
    <property type="entry name" value="CHLORIDE CHANNEL PROTEIN CLC-E"/>
    <property type="match status" value="1"/>
</dbReference>
<dbReference type="STRING" id="3750.A0A498JVU9"/>
<keyword evidence="4" id="KW-0407">Ion channel</keyword>
<proteinExistence type="predicted"/>
<evidence type="ECO:0000256" key="1">
    <source>
        <dbReference type="ARBA" id="ARBA00022448"/>
    </source>
</evidence>
<evidence type="ECO:0000313" key="8">
    <source>
        <dbReference type="Proteomes" id="UP000290289"/>
    </source>
</evidence>
<evidence type="ECO:0000256" key="6">
    <source>
        <dbReference type="SAM" id="Phobius"/>
    </source>
</evidence>
<sequence>MSPGLCTSSVFITAGKNPPPILPHIKHLNQNNQHQKCQCWVQEEGEDEDGRDLTLRPPFSLPQNQQTQQQKQQNDDDDDEKAEKQEEGEDENRVQGRGRGNWTIVLSSSLVGLLTGIGVVLFNYSVYFDMNGKVHEIRDVFWGGMPQRGASWLRKEYMGDT</sequence>
<feature type="compositionally biased region" description="Acidic residues" evidence="5">
    <location>
        <begin position="75"/>
        <end position="90"/>
    </location>
</feature>
<protein>
    <submittedName>
        <fullName evidence="7">Uncharacterized protein</fullName>
    </submittedName>
</protein>
<gene>
    <name evidence="7" type="ORF">DVH24_010219</name>
</gene>
<dbReference type="InterPro" id="IPR050368">
    <property type="entry name" value="ClC-type_chloride_channel"/>
</dbReference>
<accession>A0A498JVU9</accession>
<evidence type="ECO:0000256" key="2">
    <source>
        <dbReference type="ARBA" id="ARBA00023065"/>
    </source>
</evidence>
<feature type="transmembrane region" description="Helical" evidence="6">
    <location>
        <begin position="102"/>
        <end position="124"/>
    </location>
</feature>
<keyword evidence="3" id="KW-0868">Chloride</keyword>
<dbReference type="GO" id="GO:0034220">
    <property type="term" value="P:monoatomic ion transmembrane transport"/>
    <property type="evidence" value="ECO:0007669"/>
    <property type="project" value="UniProtKB-KW"/>
</dbReference>
<dbReference type="Proteomes" id="UP000290289">
    <property type="component" value="Chromosome 5"/>
</dbReference>
<dbReference type="AlphaFoldDB" id="A0A498JVU9"/>
<evidence type="ECO:0000256" key="5">
    <source>
        <dbReference type="SAM" id="MobiDB-lite"/>
    </source>
</evidence>
<keyword evidence="6" id="KW-0472">Membrane</keyword>
<evidence type="ECO:0000313" key="7">
    <source>
        <dbReference type="EMBL" id="RXH97894.1"/>
    </source>
</evidence>
<feature type="compositionally biased region" description="Low complexity" evidence="5">
    <location>
        <begin position="63"/>
        <end position="72"/>
    </location>
</feature>